<keyword evidence="5" id="KW-0539">Nucleus</keyword>
<dbReference type="InterPro" id="IPR011990">
    <property type="entry name" value="TPR-like_helical_dom_sf"/>
</dbReference>
<dbReference type="AlphaFoldDB" id="A0AAD5SZ82"/>
<keyword evidence="3" id="KW-0677">Repeat</keyword>
<comment type="similarity">
    <text evidence="6">Belongs to the PRP39 family.</text>
</comment>
<evidence type="ECO:0000256" key="6">
    <source>
        <dbReference type="ARBA" id="ARBA00038019"/>
    </source>
</evidence>
<comment type="subcellular location">
    <subcellularLocation>
        <location evidence="1">Nucleus</location>
    </subcellularLocation>
</comment>
<dbReference type="InterPro" id="IPR003107">
    <property type="entry name" value="HAT"/>
</dbReference>
<evidence type="ECO:0000313" key="7">
    <source>
        <dbReference type="EMBL" id="KAJ3120357.1"/>
    </source>
</evidence>
<dbReference type="PANTHER" id="PTHR17204:SF5">
    <property type="entry name" value="PRE-MRNA-PROCESSING FACTOR 39"/>
    <property type="match status" value="1"/>
</dbReference>
<dbReference type="SUPFAM" id="SSF48452">
    <property type="entry name" value="TPR-like"/>
    <property type="match status" value="1"/>
</dbReference>
<evidence type="ECO:0000256" key="4">
    <source>
        <dbReference type="ARBA" id="ARBA00023187"/>
    </source>
</evidence>
<keyword evidence="4" id="KW-0508">mRNA splicing</keyword>
<organism evidence="7 8">
    <name type="scientific">Physocladia obscura</name>
    <dbReference type="NCBI Taxonomy" id="109957"/>
    <lineage>
        <taxon>Eukaryota</taxon>
        <taxon>Fungi</taxon>
        <taxon>Fungi incertae sedis</taxon>
        <taxon>Chytridiomycota</taxon>
        <taxon>Chytridiomycota incertae sedis</taxon>
        <taxon>Chytridiomycetes</taxon>
        <taxon>Chytridiales</taxon>
        <taxon>Chytriomycetaceae</taxon>
        <taxon>Physocladia</taxon>
    </lineage>
</organism>
<sequence>MTAIGQHYLILPASFKLPKQQNKQRVTLKSSGPSFNWLGPNEFSAWESLIKIAEASAAAASDEAVVSNLRLAYDNFLAKFPLCFGYWKKYADAENKLDGPEKAEQIFERGVTAIHNSIDLWNHYLQFKVEKSDDAEA</sequence>
<evidence type="ECO:0000313" key="8">
    <source>
        <dbReference type="Proteomes" id="UP001211907"/>
    </source>
</evidence>
<dbReference type="GO" id="GO:0030627">
    <property type="term" value="F:pre-mRNA 5'-splice site binding"/>
    <property type="evidence" value="ECO:0007669"/>
    <property type="project" value="TreeGrafter"/>
</dbReference>
<dbReference type="Proteomes" id="UP001211907">
    <property type="component" value="Unassembled WGS sequence"/>
</dbReference>
<keyword evidence="8" id="KW-1185">Reference proteome</keyword>
<dbReference type="GO" id="GO:0005685">
    <property type="term" value="C:U1 snRNP"/>
    <property type="evidence" value="ECO:0007669"/>
    <property type="project" value="TreeGrafter"/>
</dbReference>
<accession>A0AAD5SZ82</accession>
<evidence type="ECO:0000256" key="1">
    <source>
        <dbReference type="ARBA" id="ARBA00004123"/>
    </source>
</evidence>
<proteinExistence type="inferred from homology"/>
<evidence type="ECO:0000256" key="2">
    <source>
        <dbReference type="ARBA" id="ARBA00022664"/>
    </source>
</evidence>
<evidence type="ECO:0000256" key="5">
    <source>
        <dbReference type="ARBA" id="ARBA00023242"/>
    </source>
</evidence>
<dbReference type="Gene3D" id="1.25.40.10">
    <property type="entry name" value="Tetratricopeptide repeat domain"/>
    <property type="match status" value="1"/>
</dbReference>
<evidence type="ECO:0000256" key="3">
    <source>
        <dbReference type="ARBA" id="ARBA00022737"/>
    </source>
</evidence>
<name>A0AAD5SZ82_9FUNG</name>
<keyword evidence="2" id="KW-0507">mRNA processing</keyword>
<dbReference type="GO" id="GO:0000395">
    <property type="term" value="P:mRNA 5'-splice site recognition"/>
    <property type="evidence" value="ECO:0007669"/>
    <property type="project" value="TreeGrafter"/>
</dbReference>
<dbReference type="EMBL" id="JADGJH010000972">
    <property type="protein sequence ID" value="KAJ3120357.1"/>
    <property type="molecule type" value="Genomic_DNA"/>
</dbReference>
<dbReference type="PANTHER" id="PTHR17204">
    <property type="entry name" value="PRE-MRNA PROCESSING PROTEIN PRP39-RELATED"/>
    <property type="match status" value="1"/>
</dbReference>
<evidence type="ECO:0008006" key="9">
    <source>
        <dbReference type="Google" id="ProtNLM"/>
    </source>
</evidence>
<reference evidence="7" key="1">
    <citation type="submission" date="2020-05" db="EMBL/GenBank/DDBJ databases">
        <title>Phylogenomic resolution of chytrid fungi.</title>
        <authorList>
            <person name="Stajich J.E."/>
            <person name="Amses K."/>
            <person name="Simmons R."/>
            <person name="Seto K."/>
            <person name="Myers J."/>
            <person name="Bonds A."/>
            <person name="Quandt C.A."/>
            <person name="Barry K."/>
            <person name="Liu P."/>
            <person name="Grigoriev I."/>
            <person name="Longcore J.E."/>
            <person name="James T.Y."/>
        </authorList>
    </citation>
    <scope>NUCLEOTIDE SEQUENCE</scope>
    <source>
        <strain evidence="7">JEL0513</strain>
    </source>
</reference>
<dbReference type="GO" id="GO:0000243">
    <property type="term" value="C:commitment complex"/>
    <property type="evidence" value="ECO:0007669"/>
    <property type="project" value="TreeGrafter"/>
</dbReference>
<dbReference type="Pfam" id="PF23240">
    <property type="entry name" value="HAT_PRP39_N"/>
    <property type="match status" value="1"/>
</dbReference>
<protein>
    <recommendedName>
        <fullName evidence="9">Pre-mRNA-processing factor 39</fullName>
    </recommendedName>
</protein>
<comment type="caution">
    <text evidence="7">The sequence shown here is derived from an EMBL/GenBank/DDBJ whole genome shotgun (WGS) entry which is preliminary data.</text>
</comment>
<gene>
    <name evidence="7" type="ORF">HK100_012829</name>
</gene>
<feature type="non-terminal residue" evidence="7">
    <location>
        <position position="1"/>
    </location>
</feature>
<dbReference type="SMART" id="SM00386">
    <property type="entry name" value="HAT"/>
    <property type="match status" value="2"/>
</dbReference>
<dbReference type="GO" id="GO:0071004">
    <property type="term" value="C:U2-type prespliceosome"/>
    <property type="evidence" value="ECO:0007669"/>
    <property type="project" value="TreeGrafter"/>
</dbReference>